<dbReference type="PANTHER" id="PTHR21198:SF7">
    <property type="entry name" value="ASPARTATE-GLUTAMATE RACEMASE FAMILY"/>
    <property type="match status" value="1"/>
</dbReference>
<evidence type="ECO:0000313" key="4">
    <source>
        <dbReference type="Proteomes" id="UP001595887"/>
    </source>
</evidence>
<dbReference type="NCBIfam" id="TIGR00035">
    <property type="entry name" value="asp_race"/>
    <property type="match status" value="1"/>
</dbReference>
<keyword evidence="4" id="KW-1185">Reference proteome</keyword>
<dbReference type="EMBL" id="JBHSDH010000013">
    <property type="protein sequence ID" value="MFC4292240.1"/>
    <property type="molecule type" value="Genomic_DNA"/>
</dbReference>
<dbReference type="Gene3D" id="3.40.50.1860">
    <property type="match status" value="2"/>
</dbReference>
<keyword evidence="2" id="KW-0413">Isomerase</keyword>
<accession>A0ABV8RIE0</accession>
<dbReference type="InterPro" id="IPR001920">
    <property type="entry name" value="Asp/Glu_race"/>
</dbReference>
<comment type="similarity">
    <text evidence="1">Belongs to the aspartate/glutamate racemases family.</text>
</comment>
<dbReference type="Pfam" id="PF01177">
    <property type="entry name" value="Asp_Glu_race"/>
    <property type="match status" value="1"/>
</dbReference>
<evidence type="ECO:0000256" key="2">
    <source>
        <dbReference type="ARBA" id="ARBA00023235"/>
    </source>
</evidence>
<proteinExistence type="inferred from homology"/>
<reference evidence="4" key="1">
    <citation type="journal article" date="2019" name="Int. J. Syst. Evol. Microbiol.">
        <title>The Global Catalogue of Microorganisms (GCM) 10K type strain sequencing project: providing services to taxonomists for standard genome sequencing and annotation.</title>
        <authorList>
            <consortium name="The Broad Institute Genomics Platform"/>
            <consortium name="The Broad Institute Genome Sequencing Center for Infectious Disease"/>
            <person name="Wu L."/>
            <person name="Ma J."/>
        </authorList>
    </citation>
    <scope>NUCLEOTIDE SEQUENCE [LARGE SCALE GENOMIC DNA]</scope>
    <source>
        <strain evidence="4">CECT 8531</strain>
    </source>
</reference>
<dbReference type="Proteomes" id="UP001595887">
    <property type="component" value="Unassembled WGS sequence"/>
</dbReference>
<dbReference type="RefSeq" id="WP_381422764.1">
    <property type="nucleotide sequence ID" value="NZ_JBHSDH010000013.1"/>
</dbReference>
<dbReference type="SUPFAM" id="SSF53681">
    <property type="entry name" value="Aspartate/glutamate racemase"/>
    <property type="match status" value="2"/>
</dbReference>
<sequence length="232" mass="25372">MRKIGLIGAVNWYAMSLYFHRINTQIHKRIGGTCSPPIILESLNCGDISSDLSDADWDQIGKALVASAKRMEDAGATALLICANSMHRVYDEVVAAVDVPVIHIVDAVGKKIKADGIGSAALMGTRNVMAENWYRQRLVKQGVTLAPAKPERVTEIDRIIHKELNLGIVTRDSERTLKTFITNYDQEGVKAIILGAAELVKLVDTKANVLPIYNSTEIHADSIVDWILGDAP</sequence>
<protein>
    <submittedName>
        <fullName evidence="3">Aspartate/glutamate racemase family protein</fullName>
    </submittedName>
</protein>
<evidence type="ECO:0000256" key="1">
    <source>
        <dbReference type="ARBA" id="ARBA00007847"/>
    </source>
</evidence>
<evidence type="ECO:0000313" key="3">
    <source>
        <dbReference type="EMBL" id="MFC4292240.1"/>
    </source>
</evidence>
<organism evidence="3 4">
    <name type="scientific">Sphingorhabdus arenilitoris</name>
    <dbReference type="NCBI Taxonomy" id="1490041"/>
    <lineage>
        <taxon>Bacteria</taxon>
        <taxon>Pseudomonadati</taxon>
        <taxon>Pseudomonadota</taxon>
        <taxon>Alphaproteobacteria</taxon>
        <taxon>Sphingomonadales</taxon>
        <taxon>Sphingomonadaceae</taxon>
        <taxon>Sphingorhabdus</taxon>
    </lineage>
</organism>
<dbReference type="InterPro" id="IPR004380">
    <property type="entry name" value="Asp_race"/>
</dbReference>
<name>A0ABV8RIE0_9SPHN</name>
<dbReference type="PANTHER" id="PTHR21198">
    <property type="entry name" value="GLUTAMATE RACEMASE"/>
    <property type="match status" value="1"/>
</dbReference>
<dbReference type="InterPro" id="IPR015942">
    <property type="entry name" value="Asp/Glu/hydantoin_racemase"/>
</dbReference>
<comment type="caution">
    <text evidence="3">The sequence shown here is derived from an EMBL/GenBank/DDBJ whole genome shotgun (WGS) entry which is preliminary data.</text>
</comment>
<gene>
    <name evidence="3" type="ORF">ACFOWX_07420</name>
</gene>